<sequence>MVKPKLGIQLYSVRDMCQNDFLGTIRQIAEIGYRNAELAGIFGHDPKEVRKTLQDNGLNANSAHFGLNLKDPKETSGVRDHVKRQTEIALELGIERYVVPWYPLAEAPTEDDVARFAATLSEASDIVTSAGLEFGYHNHAVEFKQVNGKAVIDHLMERLPRMGAQFDLGWVKLGGQDPSAYLRKYAGRVSLVHAKDFTADGADSAIGLGIVDWDSALAAAEEIGVEYVIVEQEAYEVSSLESAKRNLAWFRDRGWA</sequence>
<dbReference type="Gene3D" id="3.20.20.150">
    <property type="entry name" value="Divalent-metal-dependent TIM barrel enzymes"/>
    <property type="match status" value="1"/>
</dbReference>
<gene>
    <name evidence="2" type="ORF">D7Z26_16570</name>
</gene>
<evidence type="ECO:0000313" key="2">
    <source>
        <dbReference type="EMBL" id="RKP51408.1"/>
    </source>
</evidence>
<dbReference type="InterPro" id="IPR050312">
    <property type="entry name" value="IolE/XylAMocC-like"/>
</dbReference>
<feature type="domain" description="Xylose isomerase-like TIM barrel" evidence="1">
    <location>
        <begin position="26"/>
        <end position="252"/>
    </location>
</feature>
<dbReference type="RefSeq" id="WP_120978106.1">
    <property type="nucleotide sequence ID" value="NZ_RBZM01000007.1"/>
</dbReference>
<keyword evidence="3" id="KW-1185">Reference proteome</keyword>
<evidence type="ECO:0000259" key="1">
    <source>
        <dbReference type="Pfam" id="PF01261"/>
    </source>
</evidence>
<dbReference type="SUPFAM" id="SSF51658">
    <property type="entry name" value="Xylose isomerase-like"/>
    <property type="match status" value="1"/>
</dbReference>
<dbReference type="PANTHER" id="PTHR12110">
    <property type="entry name" value="HYDROXYPYRUVATE ISOMERASE"/>
    <property type="match status" value="1"/>
</dbReference>
<protein>
    <submittedName>
        <fullName evidence="2">Sugar phosphate isomerase/epimerase</fullName>
    </submittedName>
</protein>
<dbReference type="GO" id="GO:0016853">
    <property type="term" value="F:isomerase activity"/>
    <property type="evidence" value="ECO:0007669"/>
    <property type="project" value="UniProtKB-KW"/>
</dbReference>
<name>A0A494XLB0_9BACL</name>
<dbReference type="Proteomes" id="UP000282076">
    <property type="component" value="Unassembled WGS sequence"/>
</dbReference>
<accession>A0A494XLB0</accession>
<proteinExistence type="predicted"/>
<dbReference type="InterPro" id="IPR036237">
    <property type="entry name" value="Xyl_isomerase-like_sf"/>
</dbReference>
<evidence type="ECO:0000313" key="3">
    <source>
        <dbReference type="Proteomes" id="UP000282076"/>
    </source>
</evidence>
<dbReference type="EMBL" id="RBZM01000007">
    <property type="protein sequence ID" value="RKP51408.1"/>
    <property type="molecule type" value="Genomic_DNA"/>
</dbReference>
<dbReference type="PANTHER" id="PTHR12110:SF41">
    <property type="entry name" value="INOSOSE DEHYDRATASE"/>
    <property type="match status" value="1"/>
</dbReference>
<dbReference type="InterPro" id="IPR013022">
    <property type="entry name" value="Xyl_isomerase-like_TIM-brl"/>
</dbReference>
<reference evidence="2 3" key="1">
    <citation type="submission" date="2018-10" db="EMBL/GenBank/DDBJ databases">
        <title>Cohnella sp. M2MS4P-1, whole genome shotgun sequence.</title>
        <authorList>
            <person name="Tuo L."/>
        </authorList>
    </citation>
    <scope>NUCLEOTIDE SEQUENCE [LARGE SCALE GENOMIC DNA]</scope>
    <source>
        <strain evidence="2 3">M2MS4P-1</strain>
    </source>
</reference>
<dbReference type="OrthoDB" id="9798407at2"/>
<keyword evidence="2" id="KW-0413">Isomerase</keyword>
<comment type="caution">
    <text evidence="2">The sequence shown here is derived from an EMBL/GenBank/DDBJ whole genome shotgun (WGS) entry which is preliminary data.</text>
</comment>
<dbReference type="AlphaFoldDB" id="A0A494XLB0"/>
<organism evidence="2 3">
    <name type="scientific">Cohnella endophytica</name>
    <dbReference type="NCBI Taxonomy" id="2419778"/>
    <lineage>
        <taxon>Bacteria</taxon>
        <taxon>Bacillati</taxon>
        <taxon>Bacillota</taxon>
        <taxon>Bacilli</taxon>
        <taxon>Bacillales</taxon>
        <taxon>Paenibacillaceae</taxon>
        <taxon>Cohnella</taxon>
    </lineage>
</organism>
<dbReference type="Pfam" id="PF01261">
    <property type="entry name" value="AP_endonuc_2"/>
    <property type="match status" value="1"/>
</dbReference>